<dbReference type="EMBL" id="CACSAS010000001">
    <property type="protein sequence ID" value="CAA0093758.1"/>
    <property type="molecule type" value="Genomic_DNA"/>
</dbReference>
<evidence type="ECO:0000256" key="2">
    <source>
        <dbReference type="ARBA" id="ARBA00005268"/>
    </source>
</evidence>
<keyword evidence="5 6" id="KW-0472">Membrane</keyword>
<dbReference type="InterPro" id="IPR005226">
    <property type="entry name" value="UPF0014_fam"/>
</dbReference>
<evidence type="ECO:0000313" key="8">
    <source>
        <dbReference type="Proteomes" id="UP000433050"/>
    </source>
</evidence>
<dbReference type="PANTHER" id="PTHR30028">
    <property type="entry name" value="UPF0014 INNER MEMBRANE PROTEIN YBBM-RELATED"/>
    <property type="match status" value="1"/>
</dbReference>
<feature type="transmembrane region" description="Helical" evidence="6">
    <location>
        <begin position="99"/>
        <end position="118"/>
    </location>
</feature>
<proteinExistence type="inferred from homology"/>
<dbReference type="RefSeq" id="WP_244616658.1">
    <property type="nucleotide sequence ID" value="NZ_CACSAS010000001.1"/>
</dbReference>
<dbReference type="GO" id="GO:0005886">
    <property type="term" value="C:plasma membrane"/>
    <property type="evidence" value="ECO:0007669"/>
    <property type="project" value="TreeGrafter"/>
</dbReference>
<keyword evidence="8" id="KW-1185">Reference proteome</keyword>
<dbReference type="Proteomes" id="UP000433050">
    <property type="component" value="Unassembled WGS sequence"/>
</dbReference>
<keyword evidence="4 6" id="KW-1133">Transmembrane helix</keyword>
<accession>A0A5S9NT69</accession>
<dbReference type="PANTHER" id="PTHR30028:SF0">
    <property type="entry name" value="PROTEIN ALUMINUM SENSITIVE 3"/>
    <property type="match status" value="1"/>
</dbReference>
<organism evidence="7 8">
    <name type="scientific">Starkeya nomas</name>
    <dbReference type="NCBI Taxonomy" id="2666134"/>
    <lineage>
        <taxon>Bacteria</taxon>
        <taxon>Pseudomonadati</taxon>
        <taxon>Pseudomonadota</taxon>
        <taxon>Alphaproteobacteria</taxon>
        <taxon>Hyphomicrobiales</taxon>
        <taxon>Xanthobacteraceae</taxon>
        <taxon>Starkeya</taxon>
    </lineage>
</organism>
<evidence type="ECO:0000256" key="3">
    <source>
        <dbReference type="ARBA" id="ARBA00022692"/>
    </source>
</evidence>
<comment type="subcellular location">
    <subcellularLocation>
        <location evidence="1">Membrane</location>
        <topology evidence="1">Multi-pass membrane protein</topology>
    </subcellularLocation>
</comment>
<protein>
    <submittedName>
        <fullName evidence="7">Putative iron export permease protein FetB</fullName>
    </submittedName>
</protein>
<keyword evidence="3 6" id="KW-0812">Transmembrane</keyword>
<gene>
    <name evidence="7" type="primary">fetB</name>
    <name evidence="7" type="ORF">STARVERO_01677</name>
</gene>
<name>A0A5S9NT69_9HYPH</name>
<evidence type="ECO:0000256" key="6">
    <source>
        <dbReference type="SAM" id="Phobius"/>
    </source>
</evidence>
<dbReference type="Pfam" id="PF03649">
    <property type="entry name" value="UPF0014"/>
    <property type="match status" value="1"/>
</dbReference>
<feature type="transmembrane region" description="Helical" evidence="6">
    <location>
        <begin position="12"/>
        <end position="31"/>
    </location>
</feature>
<reference evidence="7 8" key="1">
    <citation type="submission" date="2019-12" db="EMBL/GenBank/DDBJ databases">
        <authorList>
            <person name="Reyes-Prieto M."/>
        </authorList>
    </citation>
    <scope>NUCLEOTIDE SEQUENCE [LARGE SCALE GENOMIC DNA]</scope>
    <source>
        <strain evidence="7">HF14-78462</strain>
    </source>
</reference>
<feature type="transmembrane region" description="Helical" evidence="6">
    <location>
        <begin position="197"/>
        <end position="218"/>
    </location>
</feature>
<comment type="similarity">
    <text evidence="2">Belongs to the UPF0014 family.</text>
</comment>
<dbReference type="AlphaFoldDB" id="A0A5S9NT69"/>
<evidence type="ECO:0000256" key="5">
    <source>
        <dbReference type="ARBA" id="ARBA00023136"/>
    </source>
</evidence>
<evidence type="ECO:0000256" key="4">
    <source>
        <dbReference type="ARBA" id="ARBA00022989"/>
    </source>
</evidence>
<feature type="transmembrane region" description="Helical" evidence="6">
    <location>
        <begin position="224"/>
        <end position="245"/>
    </location>
</feature>
<evidence type="ECO:0000256" key="1">
    <source>
        <dbReference type="ARBA" id="ARBA00004141"/>
    </source>
</evidence>
<sequence length="274" mass="28287">MLTEMLDSQVATGLLQAGAAILLCLGVAALCRHYGVRVGRETSFSLVRGLLQMALVGVVLGLLLTGGLLVGALILLGMMFAAGWTAARRLPQIEGSLPISFLAIGVGAGTVILFMIAIRALDTQIAVLVPVGSMIIANSMNACAQAMERFKSDVMAHVGPIEAALSLGAAPEATVAPYVQSAVYASLLPRLDMLKSLGLVWIPGVMAGMMVSGASPLYAGVYQFIIVAMILAASGLSGAAAIVLLRRRAFTPAQQLLLRPIPQGDAEHGSRPAG</sequence>
<evidence type="ECO:0000313" key="7">
    <source>
        <dbReference type="EMBL" id="CAA0093758.1"/>
    </source>
</evidence>